<dbReference type="Proteomes" id="UP000326950">
    <property type="component" value="Unassembled WGS sequence"/>
</dbReference>
<name>A0A5N6UJF6_ASPTM</name>
<feature type="region of interest" description="Disordered" evidence="2">
    <location>
        <begin position="499"/>
        <end position="532"/>
    </location>
</feature>
<feature type="region of interest" description="Disordered" evidence="2">
    <location>
        <begin position="110"/>
        <end position="129"/>
    </location>
</feature>
<accession>A0A5N6UJF6</accession>
<proteinExistence type="predicted"/>
<feature type="compositionally biased region" description="Polar residues" evidence="2">
    <location>
        <begin position="114"/>
        <end position="129"/>
    </location>
</feature>
<dbReference type="OrthoDB" id="5402392at2759"/>
<evidence type="ECO:0000313" key="4">
    <source>
        <dbReference type="Proteomes" id="UP000326950"/>
    </source>
</evidence>
<dbReference type="EMBL" id="ML738688">
    <property type="protein sequence ID" value="KAE8158748.1"/>
    <property type="molecule type" value="Genomic_DNA"/>
</dbReference>
<feature type="coiled-coil region" evidence="1">
    <location>
        <begin position="461"/>
        <end position="499"/>
    </location>
</feature>
<feature type="compositionally biased region" description="Polar residues" evidence="2">
    <location>
        <begin position="326"/>
        <end position="336"/>
    </location>
</feature>
<gene>
    <name evidence="3" type="ORF">BDV40DRAFT_275048</name>
</gene>
<evidence type="ECO:0000256" key="2">
    <source>
        <dbReference type="SAM" id="MobiDB-lite"/>
    </source>
</evidence>
<protein>
    <submittedName>
        <fullName evidence="3">Uncharacterized protein</fullName>
    </submittedName>
</protein>
<sequence>MAHNNDDSAIPVHIPAFAKPLAPYIKSRQEALRIRQVLTSYLRSQITFADDNPDHPNLHAQSHLSLCVPQDAVVDVKRIPPELTGLRKEYLQALQANVNARKEYRLVSERHTSGKPQGQSTCGVDTQPVDPNSELQAYLELLRDRRCHAKLQVFQRYLGELKKRDIIKAEDFDTVGNRSQKFSLPPGLEEDQNGCTSENGIENLVHNLERAVIRARNQLEREKRLLEELKAQRGTEDGSDNKGIDSGAKVTALQQTRDVLVQWVEEKLASVGNNEDGPVQELSPEEIEKSAQLLEDQKAQIAEQYAAYVDARKRLLDAASRACQPIGTSSVQPASRSTEKQKITPEEAPSLEPMDVLSFADEQLLPLSKYQRALALQKFYLTGTLTKEKSTTLRILNRLRDESHLLPEYPMLARQPRFKHAAAAISARHATTPVEPAKPDEVVALAQAWAFASEAAGTSERENVEHRLAEGIETAQDAEQALQEVYDILNQDLEEALQHKVDQDEAESSKSRTRPRAKGPWTRLDGQIGVTE</sequence>
<keyword evidence="4" id="KW-1185">Reference proteome</keyword>
<organism evidence="3 4">
    <name type="scientific">Aspergillus tamarii</name>
    <dbReference type="NCBI Taxonomy" id="41984"/>
    <lineage>
        <taxon>Eukaryota</taxon>
        <taxon>Fungi</taxon>
        <taxon>Dikarya</taxon>
        <taxon>Ascomycota</taxon>
        <taxon>Pezizomycotina</taxon>
        <taxon>Eurotiomycetes</taxon>
        <taxon>Eurotiomycetidae</taxon>
        <taxon>Eurotiales</taxon>
        <taxon>Aspergillaceae</taxon>
        <taxon>Aspergillus</taxon>
        <taxon>Aspergillus subgen. Circumdati</taxon>
    </lineage>
</organism>
<evidence type="ECO:0000313" key="3">
    <source>
        <dbReference type="EMBL" id="KAE8158748.1"/>
    </source>
</evidence>
<feature type="region of interest" description="Disordered" evidence="2">
    <location>
        <begin position="326"/>
        <end position="349"/>
    </location>
</feature>
<feature type="compositionally biased region" description="Basic and acidic residues" evidence="2">
    <location>
        <begin position="499"/>
        <end position="510"/>
    </location>
</feature>
<feature type="coiled-coil region" evidence="1">
    <location>
        <begin position="205"/>
        <end position="232"/>
    </location>
</feature>
<reference evidence="3 4" key="1">
    <citation type="submission" date="2019-04" db="EMBL/GenBank/DDBJ databases">
        <title>Friends and foes A comparative genomics study of 23 Aspergillus species from section Flavi.</title>
        <authorList>
            <consortium name="DOE Joint Genome Institute"/>
            <person name="Kjaerbolling I."/>
            <person name="Vesth T."/>
            <person name="Frisvad J.C."/>
            <person name="Nybo J.L."/>
            <person name="Theobald S."/>
            <person name="Kildgaard S."/>
            <person name="Isbrandt T."/>
            <person name="Kuo A."/>
            <person name="Sato A."/>
            <person name="Lyhne E.K."/>
            <person name="Kogle M.E."/>
            <person name="Wiebenga A."/>
            <person name="Kun R.S."/>
            <person name="Lubbers R.J."/>
            <person name="Makela M.R."/>
            <person name="Barry K."/>
            <person name="Chovatia M."/>
            <person name="Clum A."/>
            <person name="Daum C."/>
            <person name="Haridas S."/>
            <person name="He G."/>
            <person name="LaButti K."/>
            <person name="Lipzen A."/>
            <person name="Mondo S."/>
            <person name="Riley R."/>
            <person name="Salamov A."/>
            <person name="Simmons B.A."/>
            <person name="Magnuson J.K."/>
            <person name="Henrissat B."/>
            <person name="Mortensen U.H."/>
            <person name="Larsen T.O."/>
            <person name="Devries R.P."/>
            <person name="Grigoriev I.V."/>
            <person name="Machida M."/>
            <person name="Baker S.E."/>
            <person name="Andersen M.R."/>
        </authorList>
    </citation>
    <scope>NUCLEOTIDE SEQUENCE [LARGE SCALE GENOMIC DNA]</scope>
    <source>
        <strain evidence="3 4">CBS 117626</strain>
    </source>
</reference>
<keyword evidence="1" id="KW-0175">Coiled coil</keyword>
<dbReference type="AlphaFoldDB" id="A0A5N6UJF6"/>
<evidence type="ECO:0000256" key="1">
    <source>
        <dbReference type="SAM" id="Coils"/>
    </source>
</evidence>